<dbReference type="PANTHER" id="PTHR33048">
    <property type="entry name" value="PTH11-LIKE INTEGRAL MEMBRANE PROTEIN (AFU_ORTHOLOGUE AFUA_5G11245)"/>
    <property type="match status" value="1"/>
</dbReference>
<dbReference type="Proteomes" id="UP001174934">
    <property type="component" value="Unassembled WGS sequence"/>
</dbReference>
<dbReference type="AlphaFoldDB" id="A0AA40C9M7"/>
<dbReference type="InterPro" id="IPR052337">
    <property type="entry name" value="SAT4-like"/>
</dbReference>
<feature type="domain" description="Rhodopsin" evidence="8">
    <location>
        <begin position="66"/>
        <end position="302"/>
    </location>
</feature>
<name>A0AA40C9M7_9PEZI</name>
<evidence type="ECO:0000256" key="3">
    <source>
        <dbReference type="ARBA" id="ARBA00022989"/>
    </source>
</evidence>
<evidence type="ECO:0000256" key="5">
    <source>
        <dbReference type="ARBA" id="ARBA00038359"/>
    </source>
</evidence>
<accession>A0AA40C9M7</accession>
<evidence type="ECO:0000313" key="10">
    <source>
        <dbReference type="Proteomes" id="UP001174934"/>
    </source>
</evidence>
<proteinExistence type="inferred from homology"/>
<feature type="compositionally biased region" description="Pro residues" evidence="6">
    <location>
        <begin position="329"/>
        <end position="345"/>
    </location>
</feature>
<dbReference type="Pfam" id="PF20684">
    <property type="entry name" value="Fung_rhodopsin"/>
    <property type="match status" value="1"/>
</dbReference>
<keyword evidence="10" id="KW-1185">Reference proteome</keyword>
<evidence type="ECO:0000313" key="9">
    <source>
        <dbReference type="EMBL" id="KAK0630307.1"/>
    </source>
</evidence>
<feature type="transmembrane region" description="Helical" evidence="7">
    <location>
        <begin position="280"/>
        <end position="302"/>
    </location>
</feature>
<gene>
    <name evidence="9" type="ORF">B0T17DRAFT_488588</name>
</gene>
<dbReference type="InterPro" id="IPR049326">
    <property type="entry name" value="Rhodopsin_dom_fungi"/>
</dbReference>
<evidence type="ECO:0000256" key="7">
    <source>
        <dbReference type="SAM" id="Phobius"/>
    </source>
</evidence>
<organism evidence="9 10">
    <name type="scientific">Bombardia bombarda</name>
    <dbReference type="NCBI Taxonomy" id="252184"/>
    <lineage>
        <taxon>Eukaryota</taxon>
        <taxon>Fungi</taxon>
        <taxon>Dikarya</taxon>
        <taxon>Ascomycota</taxon>
        <taxon>Pezizomycotina</taxon>
        <taxon>Sordariomycetes</taxon>
        <taxon>Sordariomycetidae</taxon>
        <taxon>Sordariales</taxon>
        <taxon>Lasiosphaeriaceae</taxon>
        <taxon>Bombardia</taxon>
    </lineage>
</organism>
<feature type="transmembrane region" description="Helical" evidence="7">
    <location>
        <begin position="240"/>
        <end position="260"/>
    </location>
</feature>
<feature type="transmembrane region" description="Helical" evidence="7">
    <location>
        <begin position="91"/>
        <end position="109"/>
    </location>
</feature>
<reference evidence="9" key="1">
    <citation type="submission" date="2023-06" db="EMBL/GenBank/DDBJ databases">
        <title>Genome-scale phylogeny and comparative genomics of the fungal order Sordariales.</title>
        <authorList>
            <consortium name="Lawrence Berkeley National Laboratory"/>
            <person name="Hensen N."/>
            <person name="Bonometti L."/>
            <person name="Westerberg I."/>
            <person name="Brannstrom I.O."/>
            <person name="Guillou S."/>
            <person name="Cros-Aarteil S."/>
            <person name="Calhoun S."/>
            <person name="Haridas S."/>
            <person name="Kuo A."/>
            <person name="Mondo S."/>
            <person name="Pangilinan J."/>
            <person name="Riley R."/>
            <person name="LaButti K."/>
            <person name="Andreopoulos B."/>
            <person name="Lipzen A."/>
            <person name="Chen C."/>
            <person name="Yanf M."/>
            <person name="Daum C."/>
            <person name="Ng V."/>
            <person name="Clum A."/>
            <person name="Steindorff A."/>
            <person name="Ohm R."/>
            <person name="Martin F."/>
            <person name="Silar P."/>
            <person name="Natvig D."/>
            <person name="Lalanne C."/>
            <person name="Gautier V."/>
            <person name="Ament-velasquez S.L."/>
            <person name="Kruys A."/>
            <person name="Hutchinson M.I."/>
            <person name="Powell A.J."/>
            <person name="Barry K."/>
            <person name="Miller A.N."/>
            <person name="Grigoriev I.V."/>
            <person name="Debuchy R."/>
            <person name="Gladieux P."/>
            <person name="Thoren M.H."/>
            <person name="Johannesson H."/>
        </authorList>
    </citation>
    <scope>NUCLEOTIDE SEQUENCE</scope>
    <source>
        <strain evidence="9">SMH3391-2</strain>
    </source>
</reference>
<comment type="caution">
    <text evidence="9">The sequence shown here is derived from an EMBL/GenBank/DDBJ whole genome shotgun (WGS) entry which is preliminary data.</text>
</comment>
<feature type="transmembrane region" description="Helical" evidence="7">
    <location>
        <begin position="129"/>
        <end position="151"/>
    </location>
</feature>
<feature type="transmembrane region" description="Helical" evidence="7">
    <location>
        <begin position="207"/>
        <end position="228"/>
    </location>
</feature>
<keyword evidence="3 7" id="KW-1133">Transmembrane helix</keyword>
<protein>
    <recommendedName>
        <fullName evidence="8">Rhodopsin domain-containing protein</fullName>
    </recommendedName>
</protein>
<evidence type="ECO:0000259" key="8">
    <source>
        <dbReference type="Pfam" id="PF20684"/>
    </source>
</evidence>
<evidence type="ECO:0000256" key="1">
    <source>
        <dbReference type="ARBA" id="ARBA00004141"/>
    </source>
</evidence>
<sequence length="412" mass="45441">MGCTTHAPGHASVHLGFQFCFTNAGAARINSATIMISGNLPGDNRAYQIQVPCVVLFVFTLFFLTVRLWARVKLGSWSGLGRDDWTILTSWIFASTVAALMLAACEYGFGQHIANLSRPNKLVTLKLYYVAQAFYKLTINLTKSSILLLYLRIFVQKWFRRACWALLAVVIVYMVATFGLSVWQCTPVPRAWDKSIPGTCINLTINWYANAGFSIATDILILGLPMYPIYASQLSKGQKIALMAVFALGLFTTITSIFRLQTLSFSSTSPDTTYDIASSIWTMIEINMAIICACLPVCRLPLAYVFPAHFSSNGSEKKSGESDDSSDPKPSPTYPYPNATTPPAPGFQWEHEENNGSRRHILSQTSSTIHQCSMSTSHADLESQPGEPKALGIHMVKHYSIKFDDGDAPARA</sequence>
<feature type="region of interest" description="Disordered" evidence="6">
    <location>
        <begin position="312"/>
        <end position="351"/>
    </location>
</feature>
<feature type="transmembrane region" description="Helical" evidence="7">
    <location>
        <begin position="49"/>
        <end position="70"/>
    </location>
</feature>
<keyword evidence="2 7" id="KW-0812">Transmembrane</keyword>
<evidence type="ECO:0000256" key="2">
    <source>
        <dbReference type="ARBA" id="ARBA00022692"/>
    </source>
</evidence>
<keyword evidence="4 7" id="KW-0472">Membrane</keyword>
<evidence type="ECO:0000256" key="4">
    <source>
        <dbReference type="ARBA" id="ARBA00023136"/>
    </source>
</evidence>
<evidence type="ECO:0000256" key="6">
    <source>
        <dbReference type="SAM" id="MobiDB-lite"/>
    </source>
</evidence>
<comment type="similarity">
    <text evidence="5">Belongs to the SAT4 family.</text>
</comment>
<comment type="subcellular location">
    <subcellularLocation>
        <location evidence="1">Membrane</location>
        <topology evidence="1">Multi-pass membrane protein</topology>
    </subcellularLocation>
</comment>
<feature type="transmembrane region" description="Helical" evidence="7">
    <location>
        <begin position="163"/>
        <end position="183"/>
    </location>
</feature>
<dbReference type="EMBL" id="JAULSR010000002">
    <property type="protein sequence ID" value="KAK0630307.1"/>
    <property type="molecule type" value="Genomic_DNA"/>
</dbReference>
<dbReference type="PANTHER" id="PTHR33048:SF55">
    <property type="entry name" value="INTEGRAL MEMBRANE PROTEIN"/>
    <property type="match status" value="1"/>
</dbReference>
<dbReference type="GO" id="GO:0016020">
    <property type="term" value="C:membrane"/>
    <property type="evidence" value="ECO:0007669"/>
    <property type="project" value="UniProtKB-SubCell"/>
</dbReference>